<dbReference type="EMBL" id="KZ857466">
    <property type="protein sequence ID" value="RDX43319.1"/>
    <property type="molecule type" value="Genomic_DNA"/>
</dbReference>
<reference evidence="2 3" key="1">
    <citation type="journal article" date="2018" name="Biotechnol. Biofuels">
        <title>Integrative visual omics of the white-rot fungus Polyporus brumalis exposes the biotechnological potential of its oxidative enzymes for delignifying raw plant biomass.</title>
        <authorList>
            <person name="Miyauchi S."/>
            <person name="Rancon A."/>
            <person name="Drula E."/>
            <person name="Hage H."/>
            <person name="Chaduli D."/>
            <person name="Favel A."/>
            <person name="Grisel S."/>
            <person name="Henrissat B."/>
            <person name="Herpoel-Gimbert I."/>
            <person name="Ruiz-Duenas F.J."/>
            <person name="Chevret D."/>
            <person name="Hainaut M."/>
            <person name="Lin J."/>
            <person name="Wang M."/>
            <person name="Pangilinan J."/>
            <person name="Lipzen A."/>
            <person name="Lesage-Meessen L."/>
            <person name="Navarro D."/>
            <person name="Riley R."/>
            <person name="Grigoriev I.V."/>
            <person name="Zhou S."/>
            <person name="Raouche S."/>
            <person name="Rosso M.N."/>
        </authorList>
    </citation>
    <scope>NUCLEOTIDE SEQUENCE [LARGE SCALE GENOMIC DNA]</scope>
    <source>
        <strain evidence="2 3">BRFM 1820</strain>
    </source>
</reference>
<evidence type="ECO:0000313" key="2">
    <source>
        <dbReference type="EMBL" id="RDX43319.1"/>
    </source>
</evidence>
<gene>
    <name evidence="2" type="ORF">OH76DRAFT_1205196</name>
</gene>
<accession>A0A371CSU2</accession>
<sequence length="78" mass="9033">MRPNLVSHTLLAHVTLFRFASCLKAHARTLAYSSEWRTQEEPSSATRWLHELRRLAFPSIPDASEAMRRLSRTNQKAQ</sequence>
<dbReference type="Proteomes" id="UP000256964">
    <property type="component" value="Unassembled WGS sequence"/>
</dbReference>
<evidence type="ECO:0000313" key="3">
    <source>
        <dbReference type="Proteomes" id="UP000256964"/>
    </source>
</evidence>
<feature type="chain" id="PRO_5016943311" description="HAT C-terminal dimerisation domain-containing protein" evidence="1">
    <location>
        <begin position="23"/>
        <end position="78"/>
    </location>
</feature>
<evidence type="ECO:0008006" key="4">
    <source>
        <dbReference type="Google" id="ProtNLM"/>
    </source>
</evidence>
<organism evidence="2 3">
    <name type="scientific">Lentinus brumalis</name>
    <dbReference type="NCBI Taxonomy" id="2498619"/>
    <lineage>
        <taxon>Eukaryota</taxon>
        <taxon>Fungi</taxon>
        <taxon>Dikarya</taxon>
        <taxon>Basidiomycota</taxon>
        <taxon>Agaricomycotina</taxon>
        <taxon>Agaricomycetes</taxon>
        <taxon>Polyporales</taxon>
        <taxon>Polyporaceae</taxon>
        <taxon>Lentinus</taxon>
    </lineage>
</organism>
<protein>
    <recommendedName>
        <fullName evidence="4">HAT C-terminal dimerisation domain-containing protein</fullName>
    </recommendedName>
</protein>
<evidence type="ECO:0000256" key="1">
    <source>
        <dbReference type="SAM" id="SignalP"/>
    </source>
</evidence>
<name>A0A371CSU2_9APHY</name>
<dbReference type="AlphaFoldDB" id="A0A371CSU2"/>
<proteinExistence type="predicted"/>
<feature type="signal peptide" evidence="1">
    <location>
        <begin position="1"/>
        <end position="22"/>
    </location>
</feature>
<keyword evidence="1" id="KW-0732">Signal</keyword>
<keyword evidence="3" id="KW-1185">Reference proteome</keyword>